<organism evidence="4 5">
    <name type="scientific">Albimonas pacifica</name>
    <dbReference type="NCBI Taxonomy" id="1114924"/>
    <lineage>
        <taxon>Bacteria</taxon>
        <taxon>Pseudomonadati</taxon>
        <taxon>Pseudomonadota</taxon>
        <taxon>Alphaproteobacteria</taxon>
        <taxon>Rhodobacterales</taxon>
        <taxon>Paracoccaceae</taxon>
        <taxon>Albimonas</taxon>
    </lineage>
</organism>
<dbReference type="EMBL" id="FOQH01000008">
    <property type="protein sequence ID" value="SFI64806.1"/>
    <property type="molecule type" value="Genomic_DNA"/>
</dbReference>
<dbReference type="InterPro" id="IPR000073">
    <property type="entry name" value="AB_hydrolase_1"/>
</dbReference>
<evidence type="ECO:0000259" key="3">
    <source>
        <dbReference type="Pfam" id="PF00561"/>
    </source>
</evidence>
<keyword evidence="2" id="KW-1133">Transmembrane helix</keyword>
<proteinExistence type="predicted"/>
<dbReference type="SUPFAM" id="SSF53474">
    <property type="entry name" value="alpha/beta-Hydrolases"/>
    <property type="match status" value="1"/>
</dbReference>
<feature type="transmembrane region" description="Helical" evidence="2">
    <location>
        <begin position="6"/>
        <end position="23"/>
    </location>
</feature>
<dbReference type="RefSeq" id="WP_177236316.1">
    <property type="nucleotide sequence ID" value="NZ_FOQH01000008.1"/>
</dbReference>
<dbReference type="Gene3D" id="3.40.50.1820">
    <property type="entry name" value="alpha/beta hydrolase"/>
    <property type="match status" value="1"/>
</dbReference>
<dbReference type="PRINTS" id="PR00111">
    <property type="entry name" value="ABHYDROLASE"/>
</dbReference>
<dbReference type="AlphaFoldDB" id="A0A1I3JXC3"/>
<dbReference type="PANTHER" id="PTHR43798:SF31">
    <property type="entry name" value="AB HYDROLASE SUPERFAMILY PROTEIN YCLE"/>
    <property type="match status" value="1"/>
</dbReference>
<evidence type="ECO:0000256" key="1">
    <source>
        <dbReference type="ARBA" id="ARBA00022801"/>
    </source>
</evidence>
<keyword evidence="5" id="KW-1185">Reference proteome</keyword>
<keyword evidence="2" id="KW-0472">Membrane</keyword>
<dbReference type="Proteomes" id="UP000199377">
    <property type="component" value="Unassembled WGS sequence"/>
</dbReference>
<sequence length="320" mass="33881">MGIGEWIIVALLVVAGLIGLHAARLKRGQRLAEAAAPKTGRTTRVPGGAIHWVEAGEGPPIVLIHGLGGSLRNWTYAVSERLADRHRVISIDRPGCGYSERAGDDHAALSTQARMIADFLDAEKIAKPLVVGHSLGGAVTLTLALEHPEKISGFALVAPLTHPVSKPPEAFAGLAVRSPLMRRALAWTVAVPLAKKYAARTLAMVFAPEPAPEDFVIRGGGVLGLRPRAFVATSADFAASAGIAELAPKWEAIALPGGVLYGDEDALLDHREQGEALVARLPHLEWTVLEGRGHMLPITAPDETAAFIRRMAERAFATPA</sequence>
<keyword evidence="1" id="KW-0378">Hydrolase</keyword>
<reference evidence="4 5" key="1">
    <citation type="submission" date="2016-10" db="EMBL/GenBank/DDBJ databases">
        <authorList>
            <person name="de Groot N.N."/>
        </authorList>
    </citation>
    <scope>NUCLEOTIDE SEQUENCE [LARGE SCALE GENOMIC DNA]</scope>
    <source>
        <strain evidence="4 5">CGMCC 1.11030</strain>
    </source>
</reference>
<dbReference type="PANTHER" id="PTHR43798">
    <property type="entry name" value="MONOACYLGLYCEROL LIPASE"/>
    <property type="match status" value="1"/>
</dbReference>
<dbReference type="GO" id="GO:0016787">
    <property type="term" value="F:hydrolase activity"/>
    <property type="evidence" value="ECO:0007669"/>
    <property type="project" value="UniProtKB-KW"/>
</dbReference>
<feature type="domain" description="AB hydrolase-1" evidence="3">
    <location>
        <begin position="59"/>
        <end position="301"/>
    </location>
</feature>
<dbReference type="GO" id="GO:0016020">
    <property type="term" value="C:membrane"/>
    <property type="evidence" value="ECO:0007669"/>
    <property type="project" value="TreeGrafter"/>
</dbReference>
<evidence type="ECO:0000313" key="5">
    <source>
        <dbReference type="Proteomes" id="UP000199377"/>
    </source>
</evidence>
<gene>
    <name evidence="4" type="ORF">SAMN05216258_108198</name>
</gene>
<dbReference type="STRING" id="1114924.SAMN05216258_108198"/>
<evidence type="ECO:0000313" key="4">
    <source>
        <dbReference type="EMBL" id="SFI64806.1"/>
    </source>
</evidence>
<dbReference type="InterPro" id="IPR029058">
    <property type="entry name" value="AB_hydrolase_fold"/>
</dbReference>
<keyword evidence="2" id="KW-0812">Transmembrane</keyword>
<evidence type="ECO:0000256" key="2">
    <source>
        <dbReference type="SAM" id="Phobius"/>
    </source>
</evidence>
<name>A0A1I3JXC3_9RHOB</name>
<dbReference type="Pfam" id="PF00561">
    <property type="entry name" value="Abhydrolase_1"/>
    <property type="match status" value="1"/>
</dbReference>
<dbReference type="InterPro" id="IPR050266">
    <property type="entry name" value="AB_hydrolase_sf"/>
</dbReference>
<protein>
    <submittedName>
        <fullName evidence="4">Pimeloyl-ACP methyl ester carboxylesterase</fullName>
    </submittedName>
</protein>
<accession>A0A1I3JXC3</accession>